<dbReference type="RefSeq" id="WP_154373806.1">
    <property type="nucleotide sequence ID" value="NZ_WKJK01000002.1"/>
</dbReference>
<reference evidence="3 4" key="1">
    <citation type="submission" date="2019-11" db="EMBL/GenBank/DDBJ databases">
        <title>Novel species isolated from a subtropical stream in China.</title>
        <authorList>
            <person name="Lu H."/>
        </authorList>
    </citation>
    <scope>NUCLEOTIDE SEQUENCE [LARGE SCALE GENOMIC DNA]</scope>
    <source>
        <strain evidence="3 4">FT80W</strain>
    </source>
</reference>
<comment type="caution">
    <text evidence="3">The sequence shown here is derived from an EMBL/GenBank/DDBJ whole genome shotgun (WGS) entry which is preliminary data.</text>
</comment>
<dbReference type="AlphaFoldDB" id="A0A6I2KU73"/>
<dbReference type="EMBL" id="WKJK01000002">
    <property type="protein sequence ID" value="MRW89398.1"/>
    <property type="molecule type" value="Genomic_DNA"/>
</dbReference>
<dbReference type="Proteomes" id="UP000433309">
    <property type="component" value="Unassembled WGS sequence"/>
</dbReference>
<name>A0A6I2KU73_9BURK</name>
<accession>A0A6I2KU73</accession>
<keyword evidence="4" id="KW-1185">Reference proteome</keyword>
<protein>
    <submittedName>
        <fullName evidence="3">Uncharacterized protein</fullName>
    </submittedName>
</protein>
<dbReference type="PANTHER" id="PTHR31250:SF27">
    <property type="entry name" value="IQ DOMAIN-CONTAINING PROTEIN IQM5"/>
    <property type="match status" value="1"/>
</dbReference>
<evidence type="ECO:0000313" key="3">
    <source>
        <dbReference type="EMBL" id="MRW89398.1"/>
    </source>
</evidence>
<keyword evidence="2" id="KW-0963">Cytoplasm</keyword>
<dbReference type="PANTHER" id="PTHR31250">
    <property type="entry name" value="IQ DOMAIN-CONTAINING PROTEIN IQM3"/>
    <property type="match status" value="1"/>
</dbReference>
<evidence type="ECO:0000256" key="1">
    <source>
        <dbReference type="ARBA" id="ARBA00004496"/>
    </source>
</evidence>
<dbReference type="GO" id="GO:0005737">
    <property type="term" value="C:cytoplasm"/>
    <property type="evidence" value="ECO:0007669"/>
    <property type="project" value="UniProtKB-SubCell"/>
</dbReference>
<proteinExistence type="predicted"/>
<evidence type="ECO:0000256" key="2">
    <source>
        <dbReference type="ARBA" id="ARBA00022490"/>
    </source>
</evidence>
<organism evidence="3 4">
    <name type="scientific">Duganella guangzhouensis</name>
    <dbReference type="NCBI Taxonomy" id="2666084"/>
    <lineage>
        <taxon>Bacteria</taxon>
        <taxon>Pseudomonadati</taxon>
        <taxon>Pseudomonadota</taxon>
        <taxon>Betaproteobacteria</taxon>
        <taxon>Burkholderiales</taxon>
        <taxon>Oxalobacteraceae</taxon>
        <taxon>Telluria group</taxon>
        <taxon>Duganella</taxon>
    </lineage>
</organism>
<gene>
    <name evidence="3" type="ORF">GJ699_05330</name>
</gene>
<dbReference type="InterPro" id="IPR044159">
    <property type="entry name" value="IQM"/>
</dbReference>
<sequence>MELITSKLIQLYQGEQFDDRAQWHAGNGPVRYLDAIERLQYRIRIAGGLLWDVTGTQLDTSNGGLGSDAMGHAIYVLDAMGNLYCSGVHQYYRFHHSSFVAGAPVACAGEIDVLSGMLIYLNNRSGHYLPSTLQLRQFCEYLRSMGIECPDVENFDGDFQS</sequence>
<evidence type="ECO:0000313" key="4">
    <source>
        <dbReference type="Proteomes" id="UP000433309"/>
    </source>
</evidence>
<comment type="subcellular location">
    <subcellularLocation>
        <location evidence="1">Cytoplasm</location>
    </subcellularLocation>
</comment>